<evidence type="ECO:0000256" key="1">
    <source>
        <dbReference type="SAM" id="MobiDB-lite"/>
    </source>
</evidence>
<comment type="caution">
    <text evidence="2">The sequence shown here is derived from an EMBL/GenBank/DDBJ whole genome shotgun (WGS) entry which is preliminary data.</text>
</comment>
<keyword evidence="3" id="KW-1185">Reference proteome</keyword>
<protein>
    <recommendedName>
        <fullName evidence="4">Reverse transcriptase domain-containing protein</fullName>
    </recommendedName>
</protein>
<dbReference type="EMBL" id="JRES01000438">
    <property type="protein sequence ID" value="KNC31277.1"/>
    <property type="molecule type" value="Genomic_DNA"/>
</dbReference>
<feature type="region of interest" description="Disordered" evidence="1">
    <location>
        <begin position="60"/>
        <end position="81"/>
    </location>
</feature>
<sequence>MANKCVNKLAVNSSPQRQDTDLFLDGGLTLTDVHARILKQETQIFTDCNVEELLGLSKDSFEESSHTEDHSSHTEKDRPHGVKDANLVLQVVVKESPRAPPRDLAYARYGIQKTLDFLAKMEQRCYLGVPSKEQQAGDGVGQVSTHKCVGPSTSATCRGVVLLLPKRSGPRNPKNLRRWGRIVQTRLAPLMSLKRGPLKELELGIISRPHQRRRSTSLDGPFRAAVIDRSDADGKISLELWQLVEGSDSMNSTPHKTGEQHTGDIGQATVISLQTNGTGVHHKEECNPPYYGYWRKIVAYEDDVVLLVNGKFLPTISEVMQSALSDLPTWANRNEFGVDPFKTELVLFTRKYKVGSFSLRKLNGVLATFLDRKLSWKKNIQKLLKKETLLVRIGFCDPKLNLHVGNLTVLPMVVLQSRAKLKF</sequence>
<evidence type="ECO:0000313" key="3">
    <source>
        <dbReference type="Proteomes" id="UP000037069"/>
    </source>
</evidence>
<dbReference type="Proteomes" id="UP000037069">
    <property type="component" value="Unassembled WGS sequence"/>
</dbReference>
<evidence type="ECO:0008006" key="4">
    <source>
        <dbReference type="Google" id="ProtNLM"/>
    </source>
</evidence>
<dbReference type="AlphaFoldDB" id="A0A0L0CGD5"/>
<dbReference type="OrthoDB" id="8035758at2759"/>
<evidence type="ECO:0000313" key="2">
    <source>
        <dbReference type="EMBL" id="KNC31277.1"/>
    </source>
</evidence>
<reference evidence="2 3" key="1">
    <citation type="journal article" date="2015" name="Nat. Commun.">
        <title>Lucilia cuprina genome unlocks parasitic fly biology to underpin future interventions.</title>
        <authorList>
            <person name="Anstead C.A."/>
            <person name="Korhonen P.K."/>
            <person name="Young N.D."/>
            <person name="Hall R.S."/>
            <person name="Jex A.R."/>
            <person name="Murali S.C."/>
            <person name="Hughes D.S."/>
            <person name="Lee S.F."/>
            <person name="Perry T."/>
            <person name="Stroehlein A.J."/>
            <person name="Ansell B.R."/>
            <person name="Breugelmans B."/>
            <person name="Hofmann A."/>
            <person name="Qu J."/>
            <person name="Dugan S."/>
            <person name="Lee S.L."/>
            <person name="Chao H."/>
            <person name="Dinh H."/>
            <person name="Han Y."/>
            <person name="Doddapaneni H.V."/>
            <person name="Worley K.C."/>
            <person name="Muzny D.M."/>
            <person name="Ioannidis P."/>
            <person name="Waterhouse R.M."/>
            <person name="Zdobnov E.M."/>
            <person name="James P.J."/>
            <person name="Bagnall N.H."/>
            <person name="Kotze A.C."/>
            <person name="Gibbs R.A."/>
            <person name="Richards S."/>
            <person name="Batterham P."/>
            <person name="Gasser R.B."/>
        </authorList>
    </citation>
    <scope>NUCLEOTIDE SEQUENCE [LARGE SCALE GENOMIC DNA]</scope>
    <source>
        <strain evidence="2 3">LS</strain>
        <tissue evidence="2">Full body</tissue>
    </source>
</reference>
<organism evidence="2 3">
    <name type="scientific">Lucilia cuprina</name>
    <name type="common">Green bottle fly</name>
    <name type="synonym">Australian sheep blowfly</name>
    <dbReference type="NCBI Taxonomy" id="7375"/>
    <lineage>
        <taxon>Eukaryota</taxon>
        <taxon>Metazoa</taxon>
        <taxon>Ecdysozoa</taxon>
        <taxon>Arthropoda</taxon>
        <taxon>Hexapoda</taxon>
        <taxon>Insecta</taxon>
        <taxon>Pterygota</taxon>
        <taxon>Neoptera</taxon>
        <taxon>Endopterygota</taxon>
        <taxon>Diptera</taxon>
        <taxon>Brachycera</taxon>
        <taxon>Muscomorpha</taxon>
        <taxon>Oestroidea</taxon>
        <taxon>Calliphoridae</taxon>
        <taxon>Luciliinae</taxon>
        <taxon>Lucilia</taxon>
    </lineage>
</organism>
<proteinExistence type="predicted"/>
<accession>A0A0L0CGD5</accession>
<name>A0A0L0CGD5_LUCCU</name>
<gene>
    <name evidence="2" type="ORF">FF38_14430</name>
</gene>